<feature type="signal peptide" evidence="1">
    <location>
        <begin position="1"/>
        <end position="19"/>
    </location>
</feature>
<dbReference type="Pfam" id="PF13474">
    <property type="entry name" value="SnoaL_3"/>
    <property type="match status" value="1"/>
</dbReference>
<organism evidence="3 4">
    <name type="scientific">Algoriella xinjiangensis</name>
    <dbReference type="NCBI Taxonomy" id="684065"/>
    <lineage>
        <taxon>Bacteria</taxon>
        <taxon>Pseudomonadati</taxon>
        <taxon>Bacteroidota</taxon>
        <taxon>Flavobacteriia</taxon>
        <taxon>Flavobacteriales</taxon>
        <taxon>Weeksellaceae</taxon>
        <taxon>Algoriella</taxon>
    </lineage>
</organism>
<sequence>MTKSVVSIVCLAVFSYTNAQTDLTLQKSAINKTLNAYHQAAANSEFDHYFTFYTKDAIFIGTDPTENWTMDQLKSYAKKPFEQKRGWVMKPLERNIFFDETGNMAWFDELLDTSMKICRGSGVLVKVGNEWKLKQYVLSMTIPNDDVKNVLDVISPKQDVMLNELRKK</sequence>
<evidence type="ECO:0000313" key="3">
    <source>
        <dbReference type="EMBL" id="SFN54105.1"/>
    </source>
</evidence>
<dbReference type="Proteomes" id="UP000199149">
    <property type="component" value="Unassembled WGS sequence"/>
</dbReference>
<feature type="chain" id="PRO_5011481970" evidence="1">
    <location>
        <begin position="20"/>
        <end position="168"/>
    </location>
</feature>
<reference evidence="4" key="1">
    <citation type="submission" date="2016-10" db="EMBL/GenBank/DDBJ databases">
        <authorList>
            <person name="Varghese N."/>
            <person name="Submissions S."/>
        </authorList>
    </citation>
    <scope>NUCLEOTIDE SEQUENCE [LARGE SCALE GENOMIC DNA]</scope>
    <source>
        <strain evidence="4">XJ109</strain>
    </source>
</reference>
<protein>
    <submittedName>
        <fullName evidence="3">SnoaL-like domain-containing protein</fullName>
    </submittedName>
</protein>
<dbReference type="AlphaFoldDB" id="A0A1I4ZV19"/>
<dbReference type="OrthoDB" id="271716at2"/>
<dbReference type="InterPro" id="IPR032710">
    <property type="entry name" value="NTF2-like_dom_sf"/>
</dbReference>
<proteinExistence type="predicted"/>
<feature type="domain" description="SnoaL-like" evidence="2">
    <location>
        <begin position="30"/>
        <end position="143"/>
    </location>
</feature>
<dbReference type="Gene3D" id="3.10.450.50">
    <property type="match status" value="1"/>
</dbReference>
<evidence type="ECO:0000313" key="4">
    <source>
        <dbReference type="Proteomes" id="UP000199149"/>
    </source>
</evidence>
<dbReference type="InterPro" id="IPR037401">
    <property type="entry name" value="SnoaL-like"/>
</dbReference>
<keyword evidence="4" id="KW-1185">Reference proteome</keyword>
<evidence type="ECO:0000259" key="2">
    <source>
        <dbReference type="Pfam" id="PF13474"/>
    </source>
</evidence>
<dbReference type="SUPFAM" id="SSF54427">
    <property type="entry name" value="NTF2-like"/>
    <property type="match status" value="1"/>
</dbReference>
<keyword evidence="1" id="KW-0732">Signal</keyword>
<dbReference type="RefSeq" id="WP_092909355.1">
    <property type="nucleotide sequence ID" value="NZ_FOUZ01000014.1"/>
</dbReference>
<dbReference type="EMBL" id="FOUZ01000014">
    <property type="protein sequence ID" value="SFN54105.1"/>
    <property type="molecule type" value="Genomic_DNA"/>
</dbReference>
<gene>
    <name evidence="3" type="ORF">SAMN05421738_11477</name>
</gene>
<dbReference type="STRING" id="684065.SAMN05421738_11477"/>
<accession>A0A1I4ZV19</accession>
<evidence type="ECO:0000256" key="1">
    <source>
        <dbReference type="SAM" id="SignalP"/>
    </source>
</evidence>
<name>A0A1I4ZV19_9FLAO</name>